<sequence>MIPLTDTLLLKHVLLSVYLTMSWKTDAGVPYLKSNGDIKILEGEVLKIGWTTYKEQKRVPPCSWRYAVSSSEAEDTFLAYDGERRYNFNMGVNWNFTKSGAPCDGGIQKQASLADTGIYTMEVNTGYKWEKEESETFVNVYRASDLMFRVIVNDKTLNLDLIDDSKLKIDGMLQTSKPINVIVILSEVFPPTTITIARTDIICDDVQQRCSKTIDLANSDSSIIIKLRTGIRGADTIVITQPVSRL</sequence>
<gene>
    <name evidence="2" type="ORF">LSH36_252g00015</name>
</gene>
<protein>
    <submittedName>
        <fullName evidence="2">Uncharacterized protein</fullName>
    </submittedName>
</protein>
<organism evidence="2 3">
    <name type="scientific">Paralvinella palmiformis</name>
    <dbReference type="NCBI Taxonomy" id="53620"/>
    <lineage>
        <taxon>Eukaryota</taxon>
        <taxon>Metazoa</taxon>
        <taxon>Spiralia</taxon>
        <taxon>Lophotrochozoa</taxon>
        <taxon>Annelida</taxon>
        <taxon>Polychaeta</taxon>
        <taxon>Sedentaria</taxon>
        <taxon>Canalipalpata</taxon>
        <taxon>Terebellida</taxon>
        <taxon>Terebelliformia</taxon>
        <taxon>Alvinellidae</taxon>
        <taxon>Paralvinella</taxon>
    </lineage>
</organism>
<evidence type="ECO:0000313" key="2">
    <source>
        <dbReference type="EMBL" id="KAK2154963.1"/>
    </source>
</evidence>
<dbReference type="Proteomes" id="UP001208570">
    <property type="component" value="Unassembled WGS sequence"/>
</dbReference>
<comment type="caution">
    <text evidence="2">The sequence shown here is derived from an EMBL/GenBank/DDBJ whole genome shotgun (WGS) entry which is preliminary data.</text>
</comment>
<reference evidence="2" key="1">
    <citation type="journal article" date="2023" name="Mol. Biol. Evol.">
        <title>Third-Generation Sequencing Reveals the Adaptive Role of the Epigenome in Three Deep-Sea Polychaetes.</title>
        <authorList>
            <person name="Perez M."/>
            <person name="Aroh O."/>
            <person name="Sun Y."/>
            <person name="Lan Y."/>
            <person name="Juniper S.K."/>
            <person name="Young C.R."/>
            <person name="Angers B."/>
            <person name="Qian P.Y."/>
        </authorList>
    </citation>
    <scope>NUCLEOTIDE SEQUENCE</scope>
    <source>
        <strain evidence="2">P08H-3</strain>
    </source>
</reference>
<feature type="chain" id="PRO_5042284732" evidence="1">
    <location>
        <begin position="28"/>
        <end position="246"/>
    </location>
</feature>
<dbReference type="AlphaFoldDB" id="A0AAD9JM25"/>
<evidence type="ECO:0000313" key="3">
    <source>
        <dbReference type="Proteomes" id="UP001208570"/>
    </source>
</evidence>
<accession>A0AAD9JM25</accession>
<name>A0AAD9JM25_9ANNE</name>
<keyword evidence="3" id="KW-1185">Reference proteome</keyword>
<feature type="signal peptide" evidence="1">
    <location>
        <begin position="1"/>
        <end position="27"/>
    </location>
</feature>
<evidence type="ECO:0000256" key="1">
    <source>
        <dbReference type="SAM" id="SignalP"/>
    </source>
</evidence>
<dbReference type="EMBL" id="JAODUP010000252">
    <property type="protein sequence ID" value="KAK2154963.1"/>
    <property type="molecule type" value="Genomic_DNA"/>
</dbReference>
<proteinExistence type="predicted"/>
<keyword evidence="1" id="KW-0732">Signal</keyword>